<proteinExistence type="predicted"/>
<dbReference type="GO" id="GO:0004252">
    <property type="term" value="F:serine-type endopeptidase activity"/>
    <property type="evidence" value="ECO:0007669"/>
    <property type="project" value="InterPro"/>
</dbReference>
<evidence type="ECO:0000256" key="1">
    <source>
        <dbReference type="ARBA" id="ARBA00022670"/>
    </source>
</evidence>
<keyword evidence="4" id="KW-0732">Signal</keyword>
<dbReference type="SMART" id="SM00228">
    <property type="entry name" value="PDZ"/>
    <property type="match status" value="1"/>
</dbReference>
<organism evidence="6 7">
    <name type="scientific">Roseimicrobium gellanilyticum</name>
    <dbReference type="NCBI Taxonomy" id="748857"/>
    <lineage>
        <taxon>Bacteria</taxon>
        <taxon>Pseudomonadati</taxon>
        <taxon>Verrucomicrobiota</taxon>
        <taxon>Verrucomicrobiia</taxon>
        <taxon>Verrucomicrobiales</taxon>
        <taxon>Verrucomicrobiaceae</taxon>
        <taxon>Roseimicrobium</taxon>
    </lineage>
</organism>
<protein>
    <submittedName>
        <fullName evidence="6">Serine protease Do/serine protease DegQ</fullName>
    </submittedName>
</protein>
<dbReference type="InterPro" id="IPR001478">
    <property type="entry name" value="PDZ"/>
</dbReference>
<evidence type="ECO:0000256" key="2">
    <source>
        <dbReference type="ARBA" id="ARBA00022801"/>
    </source>
</evidence>
<dbReference type="PRINTS" id="PR00834">
    <property type="entry name" value="PROTEASES2C"/>
</dbReference>
<dbReference type="InterPro" id="IPR051201">
    <property type="entry name" value="Chloro_Bact_Ser_Proteases"/>
</dbReference>
<dbReference type="Pfam" id="PF13180">
    <property type="entry name" value="PDZ_2"/>
    <property type="match status" value="1"/>
</dbReference>
<dbReference type="PANTHER" id="PTHR43343">
    <property type="entry name" value="PEPTIDASE S12"/>
    <property type="match status" value="1"/>
</dbReference>
<feature type="region of interest" description="Disordered" evidence="3">
    <location>
        <begin position="80"/>
        <end position="104"/>
    </location>
</feature>
<evidence type="ECO:0000259" key="5">
    <source>
        <dbReference type="PROSITE" id="PS50106"/>
    </source>
</evidence>
<evidence type="ECO:0000313" key="6">
    <source>
        <dbReference type="EMBL" id="RBP44589.1"/>
    </source>
</evidence>
<feature type="signal peptide" evidence="4">
    <location>
        <begin position="1"/>
        <end position="23"/>
    </location>
</feature>
<sequence>MNPSKPAALAGTLLVASALMLHAEPPRMAAGQAAIAFAAPTGTAQAYTSDADLIDVVTPAVVSVFPARIVEGEDAKNPLDQFFNRDLSGPKGKGGDGGSRENERVQGVGSGVVIGPEGWIVTNSHVIHLSNGKQADAVSVEFPDRRRYDAEVVGDDPLTDLALLKIKATGLPFLHLADSDGVRVGDPVYAVGNPFKIGITATKGMVSAVRRANLNLTTQGGYESYIQTDAAINPGNSGGVLADRHGRLVGINTAIWGAAGRFNVGIGFAIPSNLVRNVVSQLAETGKVERGFFGWQIEEPTRKDIEAAGLVSMAGAKLSQVMQGGPASSGGLKAGDIILAAAGQRVFSRGDLRFLSSLVKPGGTLTLTYQRDGKELTAAVTAGRNESSAVATSTTFRLDALPGVDFRKAQGGITVAQIGKREKAKTGLAVGMDVIEINGKPIADFAAAQAALTEGVNRVKTRTGLEEQTLAIRLPLNAEEE</sequence>
<keyword evidence="7" id="KW-1185">Reference proteome</keyword>
<dbReference type="InterPro" id="IPR036034">
    <property type="entry name" value="PDZ_sf"/>
</dbReference>
<gene>
    <name evidence="6" type="ORF">DES53_104411</name>
</gene>
<dbReference type="InterPro" id="IPR009003">
    <property type="entry name" value="Peptidase_S1_PA"/>
</dbReference>
<feature type="domain" description="PDZ" evidence="5">
    <location>
        <begin position="282"/>
        <end position="373"/>
    </location>
</feature>
<name>A0A366HN60_9BACT</name>
<dbReference type="AlphaFoldDB" id="A0A366HN60"/>
<dbReference type="PROSITE" id="PS50106">
    <property type="entry name" value="PDZ"/>
    <property type="match status" value="1"/>
</dbReference>
<dbReference type="EMBL" id="QNRR01000004">
    <property type="protein sequence ID" value="RBP44589.1"/>
    <property type="molecule type" value="Genomic_DNA"/>
</dbReference>
<evidence type="ECO:0000256" key="3">
    <source>
        <dbReference type="SAM" id="MobiDB-lite"/>
    </source>
</evidence>
<dbReference type="SUPFAM" id="SSF50494">
    <property type="entry name" value="Trypsin-like serine proteases"/>
    <property type="match status" value="1"/>
</dbReference>
<evidence type="ECO:0000256" key="4">
    <source>
        <dbReference type="SAM" id="SignalP"/>
    </source>
</evidence>
<feature type="chain" id="PRO_5016679441" evidence="4">
    <location>
        <begin position="24"/>
        <end position="481"/>
    </location>
</feature>
<dbReference type="Gene3D" id="2.40.10.120">
    <property type="match status" value="1"/>
</dbReference>
<keyword evidence="1 6" id="KW-0645">Protease</keyword>
<reference evidence="6 7" key="1">
    <citation type="submission" date="2018-06" db="EMBL/GenBank/DDBJ databases">
        <title>Genomic Encyclopedia of Type Strains, Phase IV (KMG-IV): sequencing the most valuable type-strain genomes for metagenomic binning, comparative biology and taxonomic classification.</title>
        <authorList>
            <person name="Goeker M."/>
        </authorList>
    </citation>
    <scope>NUCLEOTIDE SEQUENCE [LARGE SCALE GENOMIC DNA]</scope>
    <source>
        <strain evidence="6 7">DSM 25532</strain>
    </source>
</reference>
<dbReference type="SUPFAM" id="SSF50156">
    <property type="entry name" value="PDZ domain-like"/>
    <property type="match status" value="2"/>
</dbReference>
<dbReference type="Gene3D" id="2.30.42.10">
    <property type="match status" value="1"/>
</dbReference>
<evidence type="ECO:0000313" key="7">
    <source>
        <dbReference type="Proteomes" id="UP000253426"/>
    </source>
</evidence>
<dbReference type="InterPro" id="IPR001940">
    <property type="entry name" value="Peptidase_S1C"/>
</dbReference>
<dbReference type="GO" id="GO:0006508">
    <property type="term" value="P:proteolysis"/>
    <property type="evidence" value="ECO:0007669"/>
    <property type="project" value="UniProtKB-KW"/>
</dbReference>
<dbReference type="PANTHER" id="PTHR43343:SF3">
    <property type="entry name" value="PROTEASE DO-LIKE 8, CHLOROPLASTIC"/>
    <property type="match status" value="1"/>
</dbReference>
<dbReference type="Pfam" id="PF13365">
    <property type="entry name" value="Trypsin_2"/>
    <property type="match status" value="1"/>
</dbReference>
<accession>A0A366HN60</accession>
<dbReference type="Proteomes" id="UP000253426">
    <property type="component" value="Unassembled WGS sequence"/>
</dbReference>
<keyword evidence="2" id="KW-0378">Hydrolase</keyword>
<comment type="caution">
    <text evidence="6">The sequence shown here is derived from an EMBL/GenBank/DDBJ whole genome shotgun (WGS) entry which is preliminary data.</text>
</comment>
<dbReference type="RefSeq" id="WP_170157121.1">
    <property type="nucleotide sequence ID" value="NZ_QNRR01000004.1"/>
</dbReference>